<comment type="similarity">
    <text evidence="1 2">Belongs to the GST superfamily.</text>
</comment>
<dbReference type="EMBL" id="KV744899">
    <property type="protein sequence ID" value="OCK82103.1"/>
    <property type="molecule type" value="Genomic_DNA"/>
</dbReference>
<dbReference type="SUPFAM" id="SSF52833">
    <property type="entry name" value="Thioredoxin-like"/>
    <property type="match status" value="1"/>
</dbReference>
<accession>A0A8E2EE01</accession>
<feature type="domain" description="GST N-terminal" evidence="3">
    <location>
        <begin position="3"/>
        <end position="87"/>
    </location>
</feature>
<evidence type="ECO:0000313" key="5">
    <source>
        <dbReference type="EMBL" id="OCK82103.1"/>
    </source>
</evidence>
<proteinExistence type="inferred from homology"/>
<gene>
    <name evidence="5" type="ORF">K432DRAFT_294048</name>
</gene>
<dbReference type="PROSITE" id="PS50404">
    <property type="entry name" value="GST_NTER"/>
    <property type="match status" value="1"/>
</dbReference>
<dbReference type="InterPro" id="IPR010987">
    <property type="entry name" value="Glutathione-S-Trfase_C-like"/>
</dbReference>
<dbReference type="Proteomes" id="UP000250266">
    <property type="component" value="Unassembled WGS sequence"/>
</dbReference>
<dbReference type="Gene3D" id="3.40.30.10">
    <property type="entry name" value="Glutaredoxin"/>
    <property type="match status" value="1"/>
</dbReference>
<dbReference type="GO" id="GO:0016740">
    <property type="term" value="F:transferase activity"/>
    <property type="evidence" value="ECO:0007669"/>
    <property type="project" value="UniProtKB-KW"/>
</dbReference>
<evidence type="ECO:0000256" key="2">
    <source>
        <dbReference type="RuleBase" id="RU003494"/>
    </source>
</evidence>
<dbReference type="GO" id="GO:0005737">
    <property type="term" value="C:cytoplasm"/>
    <property type="evidence" value="ECO:0007669"/>
    <property type="project" value="TreeGrafter"/>
</dbReference>
<dbReference type="InterPro" id="IPR050802">
    <property type="entry name" value="EF-GSTs"/>
</dbReference>
<keyword evidence="5" id="KW-0808">Transferase</keyword>
<dbReference type="GO" id="GO:0005634">
    <property type="term" value="C:nucleus"/>
    <property type="evidence" value="ECO:0007669"/>
    <property type="project" value="TreeGrafter"/>
</dbReference>
<dbReference type="InterPro" id="IPR036249">
    <property type="entry name" value="Thioredoxin-like_sf"/>
</dbReference>
<dbReference type="PANTHER" id="PTHR43986">
    <property type="entry name" value="ELONGATION FACTOR 1-GAMMA"/>
    <property type="match status" value="1"/>
</dbReference>
<evidence type="ECO:0000313" key="6">
    <source>
        <dbReference type="Proteomes" id="UP000250266"/>
    </source>
</evidence>
<dbReference type="SUPFAM" id="SSF47616">
    <property type="entry name" value="GST C-terminal domain-like"/>
    <property type="match status" value="1"/>
</dbReference>
<dbReference type="InterPro" id="IPR036282">
    <property type="entry name" value="Glutathione-S-Trfase_C_sf"/>
</dbReference>
<sequence length="237" mass="26250">MAPFATLHTTPNFLNARIAKTLAAASINNLTLTIPSDFIMGTTNKSPEYLAKFPMGKIPALETPSGFRLTEATAISFYIADSGPKREQLLGRTPEERALVHMWVGLSDTEIFPNLGAVLTPMLGRGEYVKKTVEEKEAALMRALRRIELHLKGDGEGRKWLLDGEELSLADLSVAGSMLWVFKYLLDQEAREEFPETVAWYRRVLAVEGVEEAFGGPPVFCEVRLPPFPENGEQVAV</sequence>
<dbReference type="CDD" id="cd03181">
    <property type="entry name" value="GST_C_EF1Bgamma_like"/>
    <property type="match status" value="1"/>
</dbReference>
<dbReference type="GO" id="GO:0006414">
    <property type="term" value="P:translational elongation"/>
    <property type="evidence" value="ECO:0007669"/>
    <property type="project" value="TreeGrafter"/>
</dbReference>
<dbReference type="CDD" id="cd03044">
    <property type="entry name" value="GST_N_EF1Bgamma"/>
    <property type="match status" value="1"/>
</dbReference>
<dbReference type="OrthoDB" id="249703at2759"/>
<reference evidence="5 6" key="1">
    <citation type="journal article" date="2016" name="Nat. Commun.">
        <title>Ectomycorrhizal ecology is imprinted in the genome of the dominant symbiotic fungus Cenococcum geophilum.</title>
        <authorList>
            <consortium name="DOE Joint Genome Institute"/>
            <person name="Peter M."/>
            <person name="Kohler A."/>
            <person name="Ohm R.A."/>
            <person name="Kuo A."/>
            <person name="Krutzmann J."/>
            <person name="Morin E."/>
            <person name="Arend M."/>
            <person name="Barry K.W."/>
            <person name="Binder M."/>
            <person name="Choi C."/>
            <person name="Clum A."/>
            <person name="Copeland A."/>
            <person name="Grisel N."/>
            <person name="Haridas S."/>
            <person name="Kipfer T."/>
            <person name="LaButti K."/>
            <person name="Lindquist E."/>
            <person name="Lipzen A."/>
            <person name="Maire R."/>
            <person name="Meier B."/>
            <person name="Mihaltcheva S."/>
            <person name="Molinier V."/>
            <person name="Murat C."/>
            <person name="Poggeler S."/>
            <person name="Quandt C.A."/>
            <person name="Sperisen C."/>
            <person name="Tritt A."/>
            <person name="Tisserant E."/>
            <person name="Crous P.W."/>
            <person name="Henrissat B."/>
            <person name="Nehls U."/>
            <person name="Egli S."/>
            <person name="Spatafora J.W."/>
            <person name="Grigoriev I.V."/>
            <person name="Martin F.M."/>
        </authorList>
    </citation>
    <scope>NUCLEOTIDE SEQUENCE [LARGE SCALE GENOMIC DNA]</scope>
    <source>
        <strain evidence="5 6">CBS 459.81</strain>
    </source>
</reference>
<dbReference type="PROSITE" id="PS50405">
    <property type="entry name" value="GST_CTER"/>
    <property type="match status" value="1"/>
</dbReference>
<dbReference type="Pfam" id="PF00043">
    <property type="entry name" value="GST_C"/>
    <property type="match status" value="1"/>
</dbReference>
<evidence type="ECO:0000256" key="1">
    <source>
        <dbReference type="ARBA" id="ARBA00007409"/>
    </source>
</evidence>
<dbReference type="SFLD" id="SFLDS00019">
    <property type="entry name" value="Glutathione_Transferase_(cytos"/>
    <property type="match status" value="1"/>
</dbReference>
<organism evidence="5 6">
    <name type="scientific">Lepidopterella palustris CBS 459.81</name>
    <dbReference type="NCBI Taxonomy" id="1314670"/>
    <lineage>
        <taxon>Eukaryota</taxon>
        <taxon>Fungi</taxon>
        <taxon>Dikarya</taxon>
        <taxon>Ascomycota</taxon>
        <taxon>Pezizomycotina</taxon>
        <taxon>Dothideomycetes</taxon>
        <taxon>Pleosporomycetidae</taxon>
        <taxon>Mytilinidiales</taxon>
        <taxon>Argynnaceae</taxon>
        <taxon>Lepidopterella</taxon>
    </lineage>
</organism>
<evidence type="ECO:0000259" key="3">
    <source>
        <dbReference type="PROSITE" id="PS50404"/>
    </source>
</evidence>
<dbReference type="InterPro" id="IPR040079">
    <property type="entry name" value="Glutathione_S-Trfase"/>
</dbReference>
<dbReference type="PANTHER" id="PTHR43986:SF10">
    <property type="entry name" value="ELONGATION FACTOR EEF-1B GAMMA SUBUNIT, PUTATIVE (AFU_ORTHOLOGUE AFUA_1G17120)-RELATED"/>
    <property type="match status" value="1"/>
</dbReference>
<dbReference type="InterPro" id="IPR004046">
    <property type="entry name" value="GST_C"/>
</dbReference>
<dbReference type="Pfam" id="PF02798">
    <property type="entry name" value="GST_N"/>
    <property type="match status" value="1"/>
</dbReference>
<dbReference type="InterPro" id="IPR004045">
    <property type="entry name" value="Glutathione_S-Trfase_N"/>
</dbReference>
<name>A0A8E2EE01_9PEZI</name>
<dbReference type="Gene3D" id="1.20.1050.10">
    <property type="match status" value="1"/>
</dbReference>
<keyword evidence="6" id="KW-1185">Reference proteome</keyword>
<dbReference type="SFLD" id="SFLDG00358">
    <property type="entry name" value="Main_(cytGST)"/>
    <property type="match status" value="1"/>
</dbReference>
<protein>
    <submittedName>
        <fullName evidence="5">Glutathione S-transferase</fullName>
    </submittedName>
</protein>
<feature type="domain" description="GST C-terminal" evidence="4">
    <location>
        <begin position="93"/>
        <end position="228"/>
    </location>
</feature>
<evidence type="ECO:0000259" key="4">
    <source>
        <dbReference type="PROSITE" id="PS50405"/>
    </source>
</evidence>
<dbReference type="AlphaFoldDB" id="A0A8E2EE01"/>